<evidence type="ECO:0000313" key="3">
    <source>
        <dbReference type="Proteomes" id="UP000053664"/>
    </source>
</evidence>
<feature type="compositionally biased region" description="Low complexity" evidence="1">
    <location>
        <begin position="52"/>
        <end position="65"/>
    </location>
</feature>
<dbReference type="Proteomes" id="UP000053664">
    <property type="component" value="Unassembled WGS sequence"/>
</dbReference>
<dbReference type="InterPro" id="IPR025893">
    <property type="entry name" value="Tocopherol_cyclase"/>
</dbReference>
<dbReference type="RefSeq" id="XP_007879864.1">
    <property type="nucleotide sequence ID" value="XM_007881673.1"/>
</dbReference>
<name>A0A061H5X1_9BASI</name>
<dbReference type="eggNOG" id="ENOG502RXN0">
    <property type="taxonomic scope" value="Eukaryota"/>
</dbReference>
<evidence type="ECO:0000313" key="2">
    <source>
        <dbReference type="EMBL" id="EPQ28322.1"/>
    </source>
</evidence>
<evidence type="ECO:0000256" key="1">
    <source>
        <dbReference type="SAM" id="MobiDB-lite"/>
    </source>
</evidence>
<dbReference type="PANTHER" id="PTHR35309">
    <property type="match status" value="1"/>
</dbReference>
<sequence>MDFLASHLPLSSDPNPPTHQAGSSFEGFFIRLQSHNGAASPPQPPSSPPPAASSSSPASLASPSTDRPDSSPFPPSPRSQPQPQTALPSSSRHAATQAHRPDPNAANVSPPHETPGDLILVICELQSAPPEEKICLYMRWIAHGEESSQAAIQRRRNRNASSSFLDRIGTGLDTTSDSIPFSAIDIPATSSRTRSGPKSNHAPPAHGETGETGPPASKRDQSFETVQYIPRWRLRLGPSVDPSSPQAFRIQLPCSDVVGALLGSLEVTDNGNLRVDLTLPRSDGEQGATRVQLCTQRRVPWNPASAQPRWYDRLPLSSKGPEGLLQHLGLLLPLHWYVHATQSPATYTIQHIDCSSPAGSPASQIVSSGSASVHFEKNWGHGFPTGWLWCQAASEIVPQSRPGASNDDLTAHRERDSDPPRPLDEGKPPEDIRVSLAGGSILSLTAFLVGIRIGTRIAWDFRPPFAVGPGFAVEDAPRSYVNYGIGFKIRRDFPSKAVRIEVWNLTRWARLEISGDPATFATKIPGPRPGGWTPGYCHHSYRCRMQITLFERPLTSIPSTFIASALANPMRSWSDLKALLRWPSTASPNKLIRPSNMNGTAVGGRLRRRARRTASMDPDPRLGDLEEESEEDEETLLAHARRKIDDAWCRTFGWHRIGQWSLEDRVALEFGGDFAR</sequence>
<feature type="compositionally biased region" description="Polar residues" evidence="1">
    <location>
        <begin position="188"/>
        <end position="198"/>
    </location>
</feature>
<protein>
    <submittedName>
        <fullName evidence="2">Uncharacterized protein</fullName>
    </submittedName>
</protein>
<dbReference type="AlphaFoldDB" id="A0A061H5X1"/>
<dbReference type="PANTHER" id="PTHR35309:SF4">
    <property type="entry name" value="TOCOPHEROL CYCLASE"/>
    <property type="match status" value="1"/>
</dbReference>
<dbReference type="GeneID" id="19318256"/>
<accession>A0A061H5X1</accession>
<gene>
    <name evidence="2" type="ORF">PFL1_04149</name>
</gene>
<feature type="region of interest" description="Disordered" evidence="1">
    <location>
        <begin position="603"/>
        <end position="630"/>
    </location>
</feature>
<dbReference type="EMBL" id="KE361635">
    <property type="protein sequence ID" value="EPQ28322.1"/>
    <property type="molecule type" value="Genomic_DNA"/>
</dbReference>
<organism evidence="2 3">
    <name type="scientific">Pseudozyma flocculosa PF-1</name>
    <dbReference type="NCBI Taxonomy" id="1277687"/>
    <lineage>
        <taxon>Eukaryota</taxon>
        <taxon>Fungi</taxon>
        <taxon>Dikarya</taxon>
        <taxon>Basidiomycota</taxon>
        <taxon>Ustilaginomycotina</taxon>
        <taxon>Ustilaginomycetes</taxon>
        <taxon>Ustilaginales</taxon>
        <taxon>Ustilaginaceae</taxon>
        <taxon>Pseudozyma</taxon>
    </lineage>
</organism>
<reference evidence="2 3" key="1">
    <citation type="journal article" date="2013" name="Plant Cell">
        <title>The transition from a phytopathogenic smut ancestor to an anamorphic biocontrol agent deciphered by comparative whole-genome analysis.</title>
        <authorList>
            <person name="Lefebvre F."/>
            <person name="Joly D.L."/>
            <person name="Labbe C."/>
            <person name="Teichmann B."/>
            <person name="Linning R."/>
            <person name="Belzile F."/>
            <person name="Bakkeren G."/>
            <person name="Belanger R.R."/>
        </authorList>
    </citation>
    <scope>NUCLEOTIDE SEQUENCE [LARGE SCALE GENOMIC DNA]</scope>
    <source>
        <strain evidence="2 3">PF-1</strain>
    </source>
</reference>
<dbReference type="HOGENOM" id="CLU_444959_0_0_1"/>
<feature type="region of interest" description="Disordered" evidence="1">
    <location>
        <begin position="400"/>
        <end position="430"/>
    </location>
</feature>
<feature type="region of interest" description="Disordered" evidence="1">
    <location>
        <begin position="1"/>
        <end position="112"/>
    </location>
</feature>
<feature type="compositionally biased region" description="Pro residues" evidence="1">
    <location>
        <begin position="41"/>
        <end position="51"/>
    </location>
</feature>
<dbReference type="OrthoDB" id="5421239at2759"/>
<feature type="compositionally biased region" description="Basic and acidic residues" evidence="1">
    <location>
        <begin position="409"/>
        <end position="430"/>
    </location>
</feature>
<proteinExistence type="predicted"/>
<dbReference type="GO" id="GO:0009976">
    <property type="term" value="F:tocopherol cyclase activity"/>
    <property type="evidence" value="ECO:0007669"/>
    <property type="project" value="InterPro"/>
</dbReference>
<dbReference type="KEGG" id="pfp:PFL1_04149"/>
<feature type="region of interest" description="Disordered" evidence="1">
    <location>
        <begin position="187"/>
        <end position="221"/>
    </location>
</feature>
<feature type="compositionally biased region" description="Pro residues" evidence="1">
    <location>
        <begin position="71"/>
        <end position="80"/>
    </location>
</feature>